<evidence type="ECO:0000313" key="7">
    <source>
        <dbReference type="EMBL" id="GGE52915.1"/>
    </source>
</evidence>
<dbReference type="GO" id="GO:0005886">
    <property type="term" value="C:plasma membrane"/>
    <property type="evidence" value="ECO:0007669"/>
    <property type="project" value="TreeGrafter"/>
</dbReference>
<feature type="transmembrane region" description="Helical" evidence="5">
    <location>
        <begin position="12"/>
        <end position="28"/>
    </location>
</feature>
<comment type="subcellular location">
    <subcellularLocation>
        <location evidence="1">Membrane</location>
        <topology evidence="1">Multi-pass membrane protein</topology>
    </subcellularLocation>
</comment>
<dbReference type="Pfam" id="PF01957">
    <property type="entry name" value="NfeD"/>
    <property type="match status" value="1"/>
</dbReference>
<evidence type="ECO:0000256" key="4">
    <source>
        <dbReference type="ARBA" id="ARBA00023136"/>
    </source>
</evidence>
<protein>
    <submittedName>
        <fullName evidence="7">Membrane protein</fullName>
    </submittedName>
</protein>
<evidence type="ECO:0000256" key="2">
    <source>
        <dbReference type="ARBA" id="ARBA00022692"/>
    </source>
</evidence>
<organism evidence="7 8">
    <name type="scientific">Agaricicola taiwanensis</name>
    <dbReference type="NCBI Taxonomy" id="591372"/>
    <lineage>
        <taxon>Bacteria</taxon>
        <taxon>Pseudomonadati</taxon>
        <taxon>Pseudomonadota</taxon>
        <taxon>Alphaproteobacteria</taxon>
        <taxon>Rhodobacterales</taxon>
        <taxon>Paracoccaceae</taxon>
        <taxon>Agaricicola</taxon>
    </lineage>
</organism>
<dbReference type="InterPro" id="IPR002810">
    <property type="entry name" value="NfeD-like_C"/>
</dbReference>
<keyword evidence="2 5" id="KW-0812">Transmembrane</keyword>
<accession>A0A8J2YMD7</accession>
<reference evidence="7" key="1">
    <citation type="journal article" date="2014" name="Int. J. Syst. Evol. Microbiol.">
        <title>Complete genome sequence of Corynebacterium casei LMG S-19264T (=DSM 44701T), isolated from a smear-ripened cheese.</title>
        <authorList>
            <consortium name="US DOE Joint Genome Institute (JGI-PGF)"/>
            <person name="Walter F."/>
            <person name="Albersmeier A."/>
            <person name="Kalinowski J."/>
            <person name="Ruckert C."/>
        </authorList>
    </citation>
    <scope>NUCLEOTIDE SEQUENCE</scope>
    <source>
        <strain evidence="7">CCM 7684</strain>
    </source>
</reference>
<feature type="transmembrane region" description="Helical" evidence="5">
    <location>
        <begin position="33"/>
        <end position="52"/>
    </location>
</feature>
<dbReference type="InterPro" id="IPR052165">
    <property type="entry name" value="Membrane_assoc_protease"/>
</dbReference>
<comment type="caution">
    <text evidence="7">The sequence shown here is derived from an EMBL/GenBank/DDBJ whole genome shotgun (WGS) entry which is preliminary data.</text>
</comment>
<feature type="domain" description="NfeD-like C-terminal" evidence="6">
    <location>
        <begin position="93"/>
        <end position="148"/>
    </location>
</feature>
<proteinExistence type="predicted"/>
<dbReference type="PANTHER" id="PTHR33507">
    <property type="entry name" value="INNER MEMBRANE PROTEIN YBBJ"/>
    <property type="match status" value="1"/>
</dbReference>
<dbReference type="AlphaFoldDB" id="A0A8J2YMD7"/>
<reference evidence="7" key="2">
    <citation type="submission" date="2020-09" db="EMBL/GenBank/DDBJ databases">
        <authorList>
            <person name="Sun Q."/>
            <person name="Sedlacek I."/>
        </authorList>
    </citation>
    <scope>NUCLEOTIDE SEQUENCE</scope>
    <source>
        <strain evidence="7">CCM 7684</strain>
    </source>
</reference>
<dbReference type="InterPro" id="IPR012340">
    <property type="entry name" value="NA-bd_OB-fold"/>
</dbReference>
<evidence type="ECO:0000313" key="8">
    <source>
        <dbReference type="Proteomes" id="UP000602745"/>
    </source>
</evidence>
<dbReference type="PANTHER" id="PTHR33507:SF3">
    <property type="entry name" value="INNER MEMBRANE PROTEIN YBBJ"/>
    <property type="match status" value="1"/>
</dbReference>
<keyword evidence="4 5" id="KW-0472">Membrane</keyword>
<evidence type="ECO:0000259" key="6">
    <source>
        <dbReference type="Pfam" id="PF01957"/>
    </source>
</evidence>
<name>A0A8J2YMD7_9RHOB</name>
<evidence type="ECO:0000256" key="1">
    <source>
        <dbReference type="ARBA" id="ARBA00004141"/>
    </source>
</evidence>
<feature type="transmembrane region" description="Helical" evidence="5">
    <location>
        <begin position="58"/>
        <end position="76"/>
    </location>
</feature>
<evidence type="ECO:0000256" key="3">
    <source>
        <dbReference type="ARBA" id="ARBA00022989"/>
    </source>
</evidence>
<evidence type="ECO:0000256" key="5">
    <source>
        <dbReference type="SAM" id="Phobius"/>
    </source>
</evidence>
<sequence length="150" mass="16392">MIASLFESLGIWSWFVIGALLLACEILAPGTFILWLGFAAVAVGILVVLFGIGWQAQLLAFGALSLVFVLVWWKFARGRASGDSDQPMLGRRAERHVGREFVLEAPILSGRGHVRIDDTNWRIKGEDMPAGTRIRVTGTEGALLLVEKMG</sequence>
<dbReference type="Gene3D" id="2.40.50.140">
    <property type="entry name" value="Nucleic acid-binding proteins"/>
    <property type="match status" value="1"/>
</dbReference>
<keyword evidence="3 5" id="KW-1133">Transmembrane helix</keyword>
<dbReference type="EMBL" id="BMCP01000006">
    <property type="protein sequence ID" value="GGE52915.1"/>
    <property type="molecule type" value="Genomic_DNA"/>
</dbReference>
<dbReference type="Proteomes" id="UP000602745">
    <property type="component" value="Unassembled WGS sequence"/>
</dbReference>
<gene>
    <name evidence="7" type="ORF">GCM10007276_32390</name>
</gene>
<dbReference type="RefSeq" id="WP_188410871.1">
    <property type="nucleotide sequence ID" value="NZ_BMCP01000006.1"/>
</dbReference>
<keyword evidence="8" id="KW-1185">Reference proteome</keyword>